<feature type="transmembrane region" description="Helical" evidence="7">
    <location>
        <begin position="398"/>
        <end position="420"/>
    </location>
</feature>
<evidence type="ECO:0000256" key="3">
    <source>
        <dbReference type="ARBA" id="ARBA00022475"/>
    </source>
</evidence>
<protein>
    <submittedName>
        <fullName evidence="11">NupC family protein</fullName>
    </submittedName>
</protein>
<feature type="transmembrane region" description="Helical" evidence="7">
    <location>
        <begin position="147"/>
        <end position="171"/>
    </location>
</feature>
<comment type="similarity">
    <text evidence="2">Belongs to the concentrative nucleoside transporter (CNT) (TC 2.A.41) family.</text>
</comment>
<evidence type="ECO:0000256" key="7">
    <source>
        <dbReference type="SAM" id="Phobius"/>
    </source>
</evidence>
<dbReference type="Pfam" id="PF01773">
    <property type="entry name" value="Nucleos_tra2_N"/>
    <property type="match status" value="1"/>
</dbReference>
<feature type="transmembrane region" description="Helical" evidence="7">
    <location>
        <begin position="183"/>
        <end position="205"/>
    </location>
</feature>
<dbReference type="GO" id="GO:0005886">
    <property type="term" value="C:plasma membrane"/>
    <property type="evidence" value="ECO:0007669"/>
    <property type="project" value="UniProtKB-SubCell"/>
</dbReference>
<feature type="domain" description="Concentrative nucleoside transporter N-terminal" evidence="8">
    <location>
        <begin position="16"/>
        <end position="88"/>
    </location>
</feature>
<feature type="transmembrane region" description="Helical" evidence="7">
    <location>
        <begin position="7"/>
        <end position="29"/>
    </location>
</feature>
<evidence type="ECO:0000256" key="4">
    <source>
        <dbReference type="ARBA" id="ARBA00022692"/>
    </source>
</evidence>
<evidence type="ECO:0000256" key="1">
    <source>
        <dbReference type="ARBA" id="ARBA00004651"/>
    </source>
</evidence>
<proteinExistence type="inferred from homology"/>
<feature type="transmembrane region" description="Helical" evidence="7">
    <location>
        <begin position="306"/>
        <end position="324"/>
    </location>
</feature>
<dbReference type="InterPro" id="IPR011657">
    <property type="entry name" value="CNT_C_dom"/>
</dbReference>
<dbReference type="InterPro" id="IPR011642">
    <property type="entry name" value="Gate_dom"/>
</dbReference>
<feature type="transmembrane region" description="Helical" evidence="7">
    <location>
        <begin position="269"/>
        <end position="294"/>
    </location>
</feature>
<evidence type="ECO:0000259" key="9">
    <source>
        <dbReference type="Pfam" id="PF07662"/>
    </source>
</evidence>
<feature type="domain" description="Nucleoside transporter/FeoB GTPase Gate" evidence="10">
    <location>
        <begin position="109"/>
        <end position="206"/>
    </location>
</feature>
<accession>A4U2M1</accession>
<evidence type="ECO:0000256" key="5">
    <source>
        <dbReference type="ARBA" id="ARBA00022989"/>
    </source>
</evidence>
<feature type="transmembrane region" description="Helical" evidence="7">
    <location>
        <begin position="217"/>
        <end position="236"/>
    </location>
</feature>
<dbReference type="Pfam" id="PF07662">
    <property type="entry name" value="Nucleos_tra2_C"/>
    <property type="match status" value="1"/>
</dbReference>
<keyword evidence="3" id="KW-1003">Cell membrane</keyword>
<keyword evidence="4 7" id="KW-0812">Transmembrane</keyword>
<keyword evidence="5 7" id="KW-1133">Transmembrane helix</keyword>
<dbReference type="Pfam" id="PF07670">
    <property type="entry name" value="Gate"/>
    <property type="match status" value="1"/>
</dbReference>
<feature type="transmembrane region" description="Helical" evidence="7">
    <location>
        <begin position="35"/>
        <end position="55"/>
    </location>
</feature>
<dbReference type="InterPro" id="IPR008276">
    <property type="entry name" value="C_nuclsd_transpt"/>
</dbReference>
<dbReference type="PANTHER" id="PTHR10590:SF4">
    <property type="entry name" value="SOLUTE CARRIER FAMILY 28 MEMBER 3"/>
    <property type="match status" value="1"/>
</dbReference>
<feature type="transmembrane region" description="Helical" evidence="7">
    <location>
        <begin position="67"/>
        <end position="90"/>
    </location>
</feature>
<feature type="transmembrane region" description="Helical" evidence="7">
    <location>
        <begin position="363"/>
        <end position="386"/>
    </location>
</feature>
<evidence type="ECO:0000256" key="6">
    <source>
        <dbReference type="ARBA" id="ARBA00023136"/>
    </source>
</evidence>
<name>A4U2M1_9PROT</name>
<dbReference type="GO" id="GO:0005337">
    <property type="term" value="F:nucleoside transmembrane transporter activity"/>
    <property type="evidence" value="ECO:0007669"/>
    <property type="project" value="InterPro"/>
</dbReference>
<feature type="domain" description="Concentrative nucleoside transporter C-terminal" evidence="9">
    <location>
        <begin position="216"/>
        <end position="418"/>
    </location>
</feature>
<dbReference type="AlphaFoldDB" id="A4U2M1"/>
<evidence type="ECO:0000259" key="10">
    <source>
        <dbReference type="Pfam" id="PF07670"/>
    </source>
</evidence>
<feature type="transmembrane region" description="Helical" evidence="7">
    <location>
        <begin position="102"/>
        <end position="126"/>
    </location>
</feature>
<dbReference type="PANTHER" id="PTHR10590">
    <property type="entry name" value="SODIUM/NUCLEOSIDE COTRANSPORTER"/>
    <property type="match status" value="1"/>
</dbReference>
<gene>
    <name evidence="11" type="ORF">MGR_1839</name>
</gene>
<organism evidence="11">
    <name type="scientific">Magnetospirillum gryphiswaldense</name>
    <dbReference type="NCBI Taxonomy" id="55518"/>
    <lineage>
        <taxon>Bacteria</taxon>
        <taxon>Pseudomonadati</taxon>
        <taxon>Pseudomonadota</taxon>
        <taxon>Alphaproteobacteria</taxon>
        <taxon>Rhodospirillales</taxon>
        <taxon>Rhodospirillaceae</taxon>
        <taxon>Magnetospirillum</taxon>
    </lineage>
</organism>
<dbReference type="EMBL" id="CU459003">
    <property type="protein sequence ID" value="CAM77128.1"/>
    <property type="molecule type" value="Genomic_DNA"/>
</dbReference>
<dbReference type="InterPro" id="IPR002668">
    <property type="entry name" value="CNT_N_dom"/>
</dbReference>
<evidence type="ECO:0000313" key="11">
    <source>
        <dbReference type="EMBL" id="CAM77128.1"/>
    </source>
</evidence>
<reference evidence="11" key="1">
    <citation type="journal article" date="2007" name="J. Bacteriol.">
        <title>Comparative genome analysis of four magnetotactic bacteria reveals a complex set of group-specific genes implicated in magnetosome biomineralization and function.</title>
        <authorList>
            <person name="Richter M."/>
            <person name="Kube M."/>
            <person name="Bazylinski D.A."/>
            <person name="Lombardot T."/>
            <person name="Gloeckner F.O."/>
            <person name="Reinhardt R."/>
            <person name="Schueler D."/>
        </authorList>
    </citation>
    <scope>NUCLEOTIDE SEQUENCE</scope>
    <source>
        <strain evidence="11">MSR-1</strain>
    </source>
</reference>
<evidence type="ECO:0000256" key="2">
    <source>
        <dbReference type="ARBA" id="ARBA00009033"/>
    </source>
</evidence>
<evidence type="ECO:0000259" key="8">
    <source>
        <dbReference type="Pfam" id="PF01773"/>
    </source>
</evidence>
<comment type="subcellular location">
    <subcellularLocation>
        <location evidence="1">Cell membrane</location>
        <topology evidence="1">Multi-pass membrane protein</topology>
    </subcellularLocation>
</comment>
<dbReference type="GO" id="GO:0015293">
    <property type="term" value="F:symporter activity"/>
    <property type="evidence" value="ECO:0007669"/>
    <property type="project" value="TreeGrafter"/>
</dbReference>
<sequence length="421" mass="43574">MAGQAAARLMVAQSAVGIAGLVAIAWLLSEQRRLVSWRIIAAGLIVQFLLALLLLKFPPSQALFLGLTRLVDAVQAATIAGTSFVFGYVGGGRSPFAVTDPGAGFVLAFQALPLVLLMSALSALLYHWRILPLVVKAFSRLLERSMGLGGAVGVSSAANAFVGMVEAPLLIRPYLARLSRGELFVVMTGGMATIAGTMMVLYATFLTGVIPDPIGHLLTASLISVPAAIMVAKIMIPDDTRTGGQDDQPMVYASSMDAVVRGTADGIGLLINIIAMLIVLVALVALANGLLALLPEIAGAPVTLQRLMGLVMAPIVWLMGIPAAEMMTAGALMGTKTVLNELLAYVDLAHLPAGALSERSRVIMTYGLCGFANFGSLGIMIAGLAAMAPERRDDIVALGGRSIISGTLASCLTGAVVGILI</sequence>
<keyword evidence="6 7" id="KW-0472">Membrane</keyword>